<name>A0A6J7XQM6_9CAUD</name>
<reference evidence="1" key="1">
    <citation type="submission" date="2020-05" db="EMBL/GenBank/DDBJ databases">
        <authorList>
            <person name="Chiriac C."/>
            <person name="Salcher M."/>
            <person name="Ghai R."/>
            <person name="Kavagutti S V."/>
        </authorList>
    </citation>
    <scope>NUCLEOTIDE SEQUENCE</scope>
</reference>
<proteinExistence type="predicted"/>
<protein>
    <submittedName>
        <fullName evidence="1">Uncharacterized protein</fullName>
    </submittedName>
</protein>
<sequence length="79" mass="8722">MTKDEVINALKMAQDALHMATLPFPIDQVKTQRALEAVDDALDAMPLFSDWPGGFPFKPCILCANKCNEGRDCPTRNGK</sequence>
<organism evidence="1">
    <name type="scientific">uncultured Caudovirales phage</name>
    <dbReference type="NCBI Taxonomy" id="2100421"/>
    <lineage>
        <taxon>Viruses</taxon>
        <taxon>Duplodnaviria</taxon>
        <taxon>Heunggongvirae</taxon>
        <taxon>Uroviricota</taxon>
        <taxon>Caudoviricetes</taxon>
        <taxon>Peduoviridae</taxon>
        <taxon>Maltschvirus</taxon>
        <taxon>Maltschvirus maltsch</taxon>
    </lineage>
</organism>
<gene>
    <name evidence="1" type="ORF">UFOVP751_50</name>
</gene>
<evidence type="ECO:0000313" key="1">
    <source>
        <dbReference type="EMBL" id="CAB5238808.1"/>
    </source>
</evidence>
<accession>A0A6J7XQM6</accession>
<dbReference type="EMBL" id="LR798465">
    <property type="protein sequence ID" value="CAB5238808.1"/>
    <property type="molecule type" value="Genomic_DNA"/>
</dbReference>